<feature type="transmembrane region" description="Helical" evidence="11">
    <location>
        <begin position="119"/>
        <end position="144"/>
    </location>
</feature>
<feature type="domain" description="PDZ" evidence="12">
    <location>
        <begin position="138"/>
        <end position="207"/>
    </location>
</feature>
<dbReference type="InterPro" id="IPR036034">
    <property type="entry name" value="PDZ_sf"/>
</dbReference>
<keyword evidence="9 11" id="KW-0482">Metalloprotease</keyword>
<dbReference type="EMBL" id="QFYS01000001">
    <property type="protein sequence ID" value="RAK68951.1"/>
    <property type="molecule type" value="Genomic_DNA"/>
</dbReference>
<keyword evidence="6 11" id="KW-0378">Hydrolase</keyword>
<keyword evidence="7 11" id="KW-0862">Zinc</keyword>
<feature type="transmembrane region" description="Helical" evidence="11">
    <location>
        <begin position="320"/>
        <end position="339"/>
    </location>
</feature>
<keyword evidence="4 13" id="KW-0645">Protease</keyword>
<dbReference type="GO" id="GO:0016020">
    <property type="term" value="C:membrane"/>
    <property type="evidence" value="ECO:0007669"/>
    <property type="project" value="UniProtKB-SubCell"/>
</dbReference>
<dbReference type="Gene3D" id="2.30.42.10">
    <property type="match status" value="1"/>
</dbReference>
<evidence type="ECO:0000256" key="2">
    <source>
        <dbReference type="ARBA" id="ARBA00004141"/>
    </source>
</evidence>
<keyword evidence="14" id="KW-1185">Reference proteome</keyword>
<comment type="similarity">
    <text evidence="3 11">Belongs to the peptidase M50B family.</text>
</comment>
<evidence type="ECO:0000256" key="1">
    <source>
        <dbReference type="ARBA" id="ARBA00001947"/>
    </source>
</evidence>
<dbReference type="Pfam" id="PF02163">
    <property type="entry name" value="Peptidase_M50"/>
    <property type="match status" value="1"/>
</dbReference>
<sequence>MQMIQGLFVTLLSFVLVLGVVVTVHELGHFLAAKALGTKIDRFSIGFGKAIAAWTDKAGVEWRIGWAPIGGYVRFSGDENAASIPDADDLAAMRRKLVAEGRSAEIDRYFHFKPTWQRAIIVAAGPFANFALAIAIFAGLLMAFGEWVVPPKIAQVVPNSAAAAAGFRPGDLIVEANGRHIDRFDEVRELVSVRAGVPMTFTVDRGGSEVVLTATPTWRTADDPVAGRQRLGSLGIIPAQQESDYVQLRYNPVEAVARATERTWKTLETTVYYLGRMITGQVHADELRGPLGIASVTGKVAALGAEGSTSLGETLGRSGLHLLQLAALISVSIGFMNLLPVPVLDGGHLMFYAYEAVTRRPLAAKVQVAGYRVGLALVLGLMLFATWNDLQRLRVFNLFGGLFS</sequence>
<dbReference type="PANTHER" id="PTHR42837">
    <property type="entry name" value="REGULATOR OF SIGMA-E PROTEASE RSEP"/>
    <property type="match status" value="1"/>
</dbReference>
<evidence type="ECO:0000313" key="13">
    <source>
        <dbReference type="EMBL" id="RAK68951.1"/>
    </source>
</evidence>
<evidence type="ECO:0000313" key="14">
    <source>
        <dbReference type="Proteomes" id="UP000249524"/>
    </source>
</evidence>
<evidence type="ECO:0000256" key="6">
    <source>
        <dbReference type="ARBA" id="ARBA00022801"/>
    </source>
</evidence>
<keyword evidence="5 11" id="KW-0812">Transmembrane</keyword>
<dbReference type="Pfam" id="PF17820">
    <property type="entry name" value="PDZ_6"/>
    <property type="match status" value="1"/>
</dbReference>
<protein>
    <recommendedName>
        <fullName evidence="11">Zinc metalloprotease</fullName>
        <ecNumber evidence="11">3.4.24.-</ecNumber>
    </recommendedName>
</protein>
<reference evidence="13 14" key="1">
    <citation type="submission" date="2018-05" db="EMBL/GenBank/DDBJ databases">
        <authorList>
            <person name="Lanie J.A."/>
            <person name="Ng W.-L."/>
            <person name="Kazmierczak K.M."/>
            <person name="Andrzejewski T.M."/>
            <person name="Davidsen T.M."/>
            <person name="Wayne K.J."/>
            <person name="Tettelin H."/>
            <person name="Glass J.I."/>
            <person name="Rusch D."/>
            <person name="Podicherti R."/>
            <person name="Tsui H.-C.T."/>
            <person name="Winkler M.E."/>
        </authorList>
    </citation>
    <scope>NUCLEOTIDE SEQUENCE [LARGE SCALE GENOMIC DNA]</scope>
    <source>
        <strain evidence="13 14">BUT-10</strain>
    </source>
</reference>
<dbReference type="PANTHER" id="PTHR42837:SF2">
    <property type="entry name" value="MEMBRANE METALLOPROTEASE ARASP2, CHLOROPLASTIC-RELATED"/>
    <property type="match status" value="1"/>
</dbReference>
<dbReference type="RefSeq" id="WP_111274443.1">
    <property type="nucleotide sequence ID" value="NZ_QFYS01000001.1"/>
</dbReference>
<keyword evidence="8 11" id="KW-1133">Transmembrane helix</keyword>
<evidence type="ECO:0000256" key="8">
    <source>
        <dbReference type="ARBA" id="ARBA00022989"/>
    </source>
</evidence>
<dbReference type="CDD" id="cd06163">
    <property type="entry name" value="S2P-M50_PDZ_RseP-like"/>
    <property type="match status" value="1"/>
</dbReference>
<evidence type="ECO:0000256" key="7">
    <source>
        <dbReference type="ARBA" id="ARBA00022833"/>
    </source>
</evidence>
<keyword evidence="11" id="KW-0479">Metal-binding</keyword>
<dbReference type="NCBIfam" id="TIGR00054">
    <property type="entry name" value="RIP metalloprotease RseP"/>
    <property type="match status" value="1"/>
</dbReference>
<dbReference type="InterPro" id="IPR001478">
    <property type="entry name" value="PDZ"/>
</dbReference>
<dbReference type="SUPFAM" id="SSF50156">
    <property type="entry name" value="PDZ domain-like"/>
    <property type="match status" value="1"/>
</dbReference>
<evidence type="ECO:0000259" key="12">
    <source>
        <dbReference type="SMART" id="SM00228"/>
    </source>
</evidence>
<comment type="subcellular location">
    <subcellularLocation>
        <location evidence="2">Membrane</location>
        <topology evidence="2">Multi-pass membrane protein</topology>
    </subcellularLocation>
</comment>
<organism evidence="13 14">
    <name type="scientific">Phenylobacterium kunshanense</name>
    <dbReference type="NCBI Taxonomy" id="1445034"/>
    <lineage>
        <taxon>Bacteria</taxon>
        <taxon>Pseudomonadati</taxon>
        <taxon>Pseudomonadota</taxon>
        <taxon>Alphaproteobacteria</taxon>
        <taxon>Caulobacterales</taxon>
        <taxon>Caulobacteraceae</taxon>
        <taxon>Phenylobacterium</taxon>
    </lineage>
</organism>
<evidence type="ECO:0000256" key="4">
    <source>
        <dbReference type="ARBA" id="ARBA00022670"/>
    </source>
</evidence>
<dbReference type="GO" id="GO:0004222">
    <property type="term" value="F:metalloendopeptidase activity"/>
    <property type="evidence" value="ECO:0007669"/>
    <property type="project" value="InterPro"/>
</dbReference>
<gene>
    <name evidence="13" type="primary">rseP</name>
    <name evidence="13" type="ORF">DJ019_02760</name>
</gene>
<evidence type="ECO:0000256" key="10">
    <source>
        <dbReference type="ARBA" id="ARBA00023136"/>
    </source>
</evidence>
<dbReference type="SMART" id="SM00228">
    <property type="entry name" value="PDZ"/>
    <property type="match status" value="1"/>
</dbReference>
<comment type="caution">
    <text evidence="13">The sequence shown here is derived from an EMBL/GenBank/DDBJ whole genome shotgun (WGS) entry which is preliminary data.</text>
</comment>
<dbReference type="InterPro" id="IPR008915">
    <property type="entry name" value="Peptidase_M50"/>
</dbReference>
<evidence type="ECO:0000256" key="5">
    <source>
        <dbReference type="ARBA" id="ARBA00022692"/>
    </source>
</evidence>
<dbReference type="AlphaFoldDB" id="A0A328BQZ9"/>
<dbReference type="EC" id="3.4.24.-" evidence="11"/>
<accession>A0A328BQZ9</accession>
<dbReference type="GO" id="GO:0046872">
    <property type="term" value="F:metal ion binding"/>
    <property type="evidence" value="ECO:0007669"/>
    <property type="project" value="UniProtKB-KW"/>
</dbReference>
<comment type="cofactor">
    <cofactor evidence="1 11">
        <name>Zn(2+)</name>
        <dbReference type="ChEBI" id="CHEBI:29105"/>
    </cofactor>
</comment>
<proteinExistence type="inferred from homology"/>
<dbReference type="CDD" id="cd23081">
    <property type="entry name" value="cpPDZ_EcRseP-like"/>
    <property type="match status" value="1"/>
</dbReference>
<dbReference type="InterPro" id="IPR041489">
    <property type="entry name" value="PDZ_6"/>
</dbReference>
<dbReference type="InterPro" id="IPR004387">
    <property type="entry name" value="Pept_M50_Zn"/>
</dbReference>
<evidence type="ECO:0000256" key="9">
    <source>
        <dbReference type="ARBA" id="ARBA00023049"/>
    </source>
</evidence>
<dbReference type="GO" id="GO:0006508">
    <property type="term" value="P:proteolysis"/>
    <property type="evidence" value="ECO:0007669"/>
    <property type="project" value="UniProtKB-KW"/>
</dbReference>
<name>A0A328BQZ9_9CAUL</name>
<evidence type="ECO:0000256" key="3">
    <source>
        <dbReference type="ARBA" id="ARBA00007931"/>
    </source>
</evidence>
<feature type="transmembrane region" description="Helical" evidence="11">
    <location>
        <begin position="369"/>
        <end position="387"/>
    </location>
</feature>
<dbReference type="Proteomes" id="UP000249524">
    <property type="component" value="Unassembled WGS sequence"/>
</dbReference>
<evidence type="ECO:0000256" key="11">
    <source>
        <dbReference type="RuleBase" id="RU362031"/>
    </source>
</evidence>
<dbReference type="OrthoDB" id="9782003at2"/>
<keyword evidence="10 11" id="KW-0472">Membrane</keyword>